<organism evidence="2 3">
    <name type="scientific">Candidatus Geothrix odensensis</name>
    <dbReference type="NCBI Taxonomy" id="2954440"/>
    <lineage>
        <taxon>Bacteria</taxon>
        <taxon>Pseudomonadati</taxon>
        <taxon>Acidobacteriota</taxon>
        <taxon>Holophagae</taxon>
        <taxon>Holophagales</taxon>
        <taxon>Holophagaceae</taxon>
        <taxon>Geothrix</taxon>
    </lineage>
</organism>
<dbReference type="Proteomes" id="UP000709959">
    <property type="component" value="Unassembled WGS sequence"/>
</dbReference>
<feature type="region of interest" description="Disordered" evidence="1">
    <location>
        <begin position="1"/>
        <end position="26"/>
    </location>
</feature>
<feature type="region of interest" description="Disordered" evidence="1">
    <location>
        <begin position="315"/>
        <end position="342"/>
    </location>
</feature>
<comment type="caution">
    <text evidence="2">The sequence shown here is derived from an EMBL/GenBank/DDBJ whole genome shotgun (WGS) entry which is preliminary data.</text>
</comment>
<proteinExistence type="predicted"/>
<gene>
    <name evidence="2" type="ORF">IPN91_12405</name>
</gene>
<protein>
    <submittedName>
        <fullName evidence="2">Uncharacterized protein</fullName>
    </submittedName>
</protein>
<accession>A0A936F480</accession>
<dbReference type="AlphaFoldDB" id="A0A936F480"/>
<sequence length="342" mass="37503">MPKSPFGEGQGYPCPHVRKTPKKPSEPPVVPGVFLIYQLNDLGIGLTASAAELSWASRFGIETDWSTNQLAQHAKKCDRKTISNAMPALMAEGLVIQSSDYVFNGFKKPGNRRGTYRFTEKLYTLLGKARKASHQRKKFPMPLVLEVPIYEVPTNVQHQHEDQTQGSNAMPVANYLKKALQEGVEITVEPAVEDFVEPMVEADQVSRTLIEVAGLDEAGALAAAKALPSACSGELLRFLIQAAQDVVGRRGHGVRDPKAYLHRLLTSNDRGILRSARKLYEDSKAAGKVAGPWESTRSSARVIRPSALFPELLRPFGNGSRPRRSWRTCPKGTDRGSTSATA</sequence>
<name>A0A936F480_9BACT</name>
<evidence type="ECO:0000313" key="3">
    <source>
        <dbReference type="Proteomes" id="UP000709959"/>
    </source>
</evidence>
<evidence type="ECO:0000256" key="1">
    <source>
        <dbReference type="SAM" id="MobiDB-lite"/>
    </source>
</evidence>
<evidence type="ECO:0000313" key="2">
    <source>
        <dbReference type="EMBL" id="MBK8573415.1"/>
    </source>
</evidence>
<dbReference type="EMBL" id="JADKCH010000018">
    <property type="protein sequence ID" value="MBK8573415.1"/>
    <property type="molecule type" value="Genomic_DNA"/>
</dbReference>
<reference evidence="2 3" key="1">
    <citation type="submission" date="2020-10" db="EMBL/GenBank/DDBJ databases">
        <title>Connecting structure to function with the recovery of over 1000 high-quality activated sludge metagenome-assembled genomes encoding full-length rRNA genes using long-read sequencing.</title>
        <authorList>
            <person name="Singleton C.M."/>
            <person name="Petriglieri F."/>
            <person name="Kristensen J.M."/>
            <person name="Kirkegaard R.H."/>
            <person name="Michaelsen T.Y."/>
            <person name="Andersen M.H."/>
            <person name="Karst S.M."/>
            <person name="Dueholm M.S."/>
            <person name="Nielsen P.H."/>
            <person name="Albertsen M."/>
        </authorList>
    </citation>
    <scope>NUCLEOTIDE SEQUENCE [LARGE SCALE GENOMIC DNA]</scope>
    <source>
        <strain evidence="2">OdNE_18-Q3-R46-58_MAXAC.008</strain>
    </source>
</reference>